<feature type="domain" description="Zn(2)-C6 fungal-type" evidence="5">
    <location>
        <begin position="235"/>
        <end position="264"/>
    </location>
</feature>
<dbReference type="RefSeq" id="XP_035324943.1">
    <property type="nucleotide sequence ID" value="XM_035462013.1"/>
</dbReference>
<gene>
    <name evidence="6" type="ORF">GMORB2_0027</name>
</gene>
<reference evidence="6" key="1">
    <citation type="submission" date="2020-03" db="EMBL/GenBank/DDBJ databases">
        <title>Site-based positive gene gene selection in Geosmithia morbida across the United States reveals a broad range of putative effectors and factors for local host and environmental adapation.</title>
        <authorList>
            <person name="Onufrak A."/>
            <person name="Murdoch R.W."/>
            <person name="Gazis R."/>
            <person name="Huff M."/>
            <person name="Staton M."/>
            <person name="Klingeman W."/>
            <person name="Hadziabdic D."/>
        </authorList>
    </citation>
    <scope>NUCLEOTIDE SEQUENCE</scope>
    <source>
        <strain evidence="6">1262</strain>
    </source>
</reference>
<dbReference type="PANTHER" id="PTHR23416:SF76">
    <property type="entry name" value="ZN(II)2CYS6 TRANSCRIPTION FACTOR (EUROFUNG)"/>
    <property type="match status" value="1"/>
</dbReference>
<dbReference type="AlphaFoldDB" id="A0A9P4Z071"/>
<sequence>MSAFTALNGGFPTSSDTPVIKVDSSAAGEPGRTASPSQAPPQQAGGPASRRESVERPTIQTGDHSGLADPSLKRKRSGSAEAVKHPVAQERTPDTATEPLPPPPPPPPQPYGDPRDEARTVLKGEPQQPRSPLRSRERDRWHSSREPDDRSPYHSRRGSATSLRNEAEGRPGEGTSRPTSRTDHVDDGNSSPDPEDTSVSYYGAAPYSSENRSSSVLQHDPKKRKRNFSNRTKTGCMTCRKRKKKCDETKPECQNCLKGGFVCTGYSSYRGTGWQKPENKSPTVHLESKDPSYVPPGAYGMPHPGLHAGGQPQPAKRDREPLPHYRGQVLRIDPPQGRPVVTDDDRPTASTMPSASTTSPDNRLSAMTYTPANAFPTPISANTQTPSFSDRMAKDYQRVPPLHDLSRQEPETPHPGTPHQGGHLPHLGLLHPTTRTTSPVAPGHPKTSAPNPQVVPQLGLAHSAYQPHKRTQKEEMLSGRLYYPFDKELCLERERCAAACWRFNNITTPPNGVSPEERARLFLEILRPRDPIRMSPGESSPVLNFGRVGGQVTVETPFTCDYGYNLIIGNNVAIARNCTISDVCEVRIGDNCVIGPNVSIFTSTLPIDPKRRQGGQGPQSAKPIVIEENCWIAGGAMILAGRTIGKGSTVAAGSIVTKDVPPFTVVAGNPARVLRGIAS</sequence>
<dbReference type="Proteomes" id="UP000749293">
    <property type="component" value="Unassembled WGS sequence"/>
</dbReference>
<feature type="compositionally biased region" description="Low complexity" evidence="4">
    <location>
        <begin position="348"/>
        <end position="360"/>
    </location>
</feature>
<comment type="caution">
    <text evidence="6">The sequence shown here is derived from an EMBL/GenBank/DDBJ whole genome shotgun (WGS) entry which is preliminary data.</text>
</comment>
<accession>A0A9P4Z071</accession>
<evidence type="ECO:0000256" key="3">
    <source>
        <dbReference type="ARBA" id="ARBA00023242"/>
    </source>
</evidence>
<feature type="compositionally biased region" description="Polar residues" evidence="4">
    <location>
        <begin position="188"/>
        <end position="200"/>
    </location>
</feature>
<dbReference type="PROSITE" id="PS50048">
    <property type="entry name" value="ZN2_CY6_FUNGAL_2"/>
    <property type="match status" value="1"/>
</dbReference>
<dbReference type="GeneID" id="55966257"/>
<dbReference type="OrthoDB" id="25818at2759"/>
<feature type="region of interest" description="Disordered" evidence="4">
    <location>
        <begin position="404"/>
        <end position="449"/>
    </location>
</feature>
<protein>
    <submittedName>
        <fullName evidence="6">Acetyltransferase (Isoleucine patch superfamily)</fullName>
    </submittedName>
</protein>
<dbReference type="SUPFAM" id="SSF57701">
    <property type="entry name" value="Zn2/Cys6 DNA-binding domain"/>
    <property type="match status" value="1"/>
</dbReference>
<evidence type="ECO:0000313" key="6">
    <source>
        <dbReference type="EMBL" id="KAF4126291.1"/>
    </source>
</evidence>
<feature type="region of interest" description="Disordered" evidence="4">
    <location>
        <begin position="1"/>
        <end position="233"/>
    </location>
</feature>
<feature type="compositionally biased region" description="Polar residues" evidence="4">
    <location>
        <begin position="361"/>
        <end position="371"/>
    </location>
</feature>
<dbReference type="CDD" id="cd03357">
    <property type="entry name" value="LbH_MAT_GAT"/>
    <property type="match status" value="1"/>
</dbReference>
<feature type="compositionally biased region" description="Basic and acidic residues" evidence="4">
    <location>
        <begin position="113"/>
        <end position="122"/>
    </location>
</feature>
<dbReference type="PROSITE" id="PS00463">
    <property type="entry name" value="ZN2_CY6_FUNGAL_1"/>
    <property type="match status" value="1"/>
</dbReference>
<dbReference type="InterPro" id="IPR024688">
    <property type="entry name" value="Mac_dom"/>
</dbReference>
<evidence type="ECO:0000313" key="7">
    <source>
        <dbReference type="Proteomes" id="UP000749293"/>
    </source>
</evidence>
<dbReference type="SMART" id="SM00066">
    <property type="entry name" value="GAL4"/>
    <property type="match status" value="1"/>
</dbReference>
<keyword evidence="3" id="KW-0539">Nucleus</keyword>
<dbReference type="CDD" id="cd00067">
    <property type="entry name" value="GAL4"/>
    <property type="match status" value="1"/>
</dbReference>
<dbReference type="Gene3D" id="4.10.240.10">
    <property type="entry name" value="Zn(2)-C6 fungal-type DNA-binding domain"/>
    <property type="match status" value="1"/>
</dbReference>
<dbReference type="InterPro" id="IPR036864">
    <property type="entry name" value="Zn2-C6_fun-type_DNA-bd_sf"/>
</dbReference>
<proteinExistence type="inferred from homology"/>
<dbReference type="Pfam" id="PF14602">
    <property type="entry name" value="Hexapep_2"/>
    <property type="match status" value="1"/>
</dbReference>
<evidence type="ECO:0000259" key="5">
    <source>
        <dbReference type="PROSITE" id="PS50048"/>
    </source>
</evidence>
<evidence type="ECO:0000256" key="1">
    <source>
        <dbReference type="ARBA" id="ARBA00007274"/>
    </source>
</evidence>
<name>A0A9P4Z071_9HYPO</name>
<keyword evidence="2" id="KW-0808">Transferase</keyword>
<dbReference type="GO" id="GO:0000981">
    <property type="term" value="F:DNA-binding transcription factor activity, RNA polymerase II-specific"/>
    <property type="evidence" value="ECO:0007669"/>
    <property type="project" value="InterPro"/>
</dbReference>
<dbReference type="InterPro" id="IPR001451">
    <property type="entry name" value="Hexapep"/>
</dbReference>
<dbReference type="SUPFAM" id="SSF51161">
    <property type="entry name" value="Trimeric LpxA-like enzymes"/>
    <property type="match status" value="1"/>
</dbReference>
<organism evidence="6 7">
    <name type="scientific">Geosmithia morbida</name>
    <dbReference type="NCBI Taxonomy" id="1094350"/>
    <lineage>
        <taxon>Eukaryota</taxon>
        <taxon>Fungi</taxon>
        <taxon>Dikarya</taxon>
        <taxon>Ascomycota</taxon>
        <taxon>Pezizomycotina</taxon>
        <taxon>Sordariomycetes</taxon>
        <taxon>Hypocreomycetidae</taxon>
        <taxon>Hypocreales</taxon>
        <taxon>Bionectriaceae</taxon>
        <taxon>Geosmithia</taxon>
    </lineage>
</organism>
<feature type="region of interest" description="Disordered" evidence="4">
    <location>
        <begin position="329"/>
        <end position="387"/>
    </location>
</feature>
<dbReference type="InterPro" id="IPR051159">
    <property type="entry name" value="Hexapeptide_acetyltransf"/>
</dbReference>
<dbReference type="PANTHER" id="PTHR23416">
    <property type="entry name" value="SIALIC ACID SYNTHASE-RELATED"/>
    <property type="match status" value="1"/>
</dbReference>
<feature type="compositionally biased region" description="Basic and acidic residues" evidence="4">
    <location>
        <begin position="134"/>
        <end position="152"/>
    </location>
</feature>
<dbReference type="GO" id="GO:0008374">
    <property type="term" value="F:O-acyltransferase activity"/>
    <property type="evidence" value="ECO:0007669"/>
    <property type="project" value="TreeGrafter"/>
</dbReference>
<dbReference type="SMART" id="SM01266">
    <property type="entry name" value="Mac"/>
    <property type="match status" value="1"/>
</dbReference>
<feature type="compositionally biased region" description="Basic and acidic residues" evidence="4">
    <location>
        <begin position="82"/>
        <end position="93"/>
    </location>
</feature>
<feature type="compositionally biased region" description="Pro residues" evidence="4">
    <location>
        <begin position="99"/>
        <end position="111"/>
    </location>
</feature>
<evidence type="ECO:0000256" key="2">
    <source>
        <dbReference type="ARBA" id="ARBA00022679"/>
    </source>
</evidence>
<dbReference type="GO" id="GO:0008270">
    <property type="term" value="F:zinc ion binding"/>
    <property type="evidence" value="ECO:0007669"/>
    <property type="project" value="InterPro"/>
</dbReference>
<dbReference type="Pfam" id="PF00172">
    <property type="entry name" value="Zn_clus"/>
    <property type="match status" value="1"/>
</dbReference>
<keyword evidence="7" id="KW-1185">Reference proteome</keyword>
<evidence type="ECO:0000256" key="4">
    <source>
        <dbReference type="SAM" id="MobiDB-lite"/>
    </source>
</evidence>
<dbReference type="InterPro" id="IPR001138">
    <property type="entry name" value="Zn2Cys6_DnaBD"/>
</dbReference>
<dbReference type="InterPro" id="IPR011004">
    <property type="entry name" value="Trimer_LpxA-like_sf"/>
</dbReference>
<dbReference type="Pfam" id="PF00132">
    <property type="entry name" value="Hexapep"/>
    <property type="match status" value="1"/>
</dbReference>
<feature type="compositionally biased region" description="Low complexity" evidence="4">
    <location>
        <begin position="417"/>
        <end position="434"/>
    </location>
</feature>
<feature type="compositionally biased region" description="Low complexity" evidence="4">
    <location>
        <begin position="34"/>
        <end position="48"/>
    </location>
</feature>
<feature type="compositionally biased region" description="Polar residues" evidence="4">
    <location>
        <begin position="208"/>
        <end position="217"/>
    </location>
</feature>
<dbReference type="EMBL" id="JAANYQ010000001">
    <property type="protein sequence ID" value="KAF4126291.1"/>
    <property type="molecule type" value="Genomic_DNA"/>
</dbReference>
<dbReference type="GO" id="GO:0016407">
    <property type="term" value="F:acetyltransferase activity"/>
    <property type="evidence" value="ECO:0007669"/>
    <property type="project" value="InterPro"/>
</dbReference>
<comment type="similarity">
    <text evidence="1">Belongs to the transferase hexapeptide repeat family.</text>
</comment>
<dbReference type="Pfam" id="PF12464">
    <property type="entry name" value="Mac"/>
    <property type="match status" value="1"/>
</dbReference>
<dbReference type="Gene3D" id="2.160.10.10">
    <property type="entry name" value="Hexapeptide repeat proteins"/>
    <property type="match status" value="1"/>
</dbReference>